<gene>
    <name evidence="2" type="primary">jg12518</name>
    <name evidence="2" type="ORF">PAEG_LOCUS9429</name>
</gene>
<evidence type="ECO:0000256" key="1">
    <source>
        <dbReference type="SAM" id="MobiDB-lite"/>
    </source>
</evidence>
<evidence type="ECO:0000313" key="2">
    <source>
        <dbReference type="EMBL" id="CAH2230172.1"/>
    </source>
</evidence>
<dbReference type="EMBL" id="CAKXAJ010024778">
    <property type="protein sequence ID" value="CAH2230172.1"/>
    <property type="molecule type" value="Genomic_DNA"/>
</dbReference>
<feature type="region of interest" description="Disordered" evidence="1">
    <location>
        <begin position="69"/>
        <end position="111"/>
    </location>
</feature>
<sequence length="111" mass="11912">MSSSFLEKESQWVTLGAQWTGGTVATAAATRRYRSQRGVLVAGNSARHASVVDTLRPTASASIIHHATTATATVTTRPDKERALRHLPAHRRPAAPSPPIKPEAKAKTKHN</sequence>
<proteinExistence type="predicted"/>
<reference evidence="2" key="1">
    <citation type="submission" date="2022-03" db="EMBL/GenBank/DDBJ databases">
        <authorList>
            <person name="Lindestad O."/>
        </authorList>
    </citation>
    <scope>NUCLEOTIDE SEQUENCE</scope>
</reference>
<comment type="caution">
    <text evidence="2">The sequence shown here is derived from an EMBL/GenBank/DDBJ whole genome shotgun (WGS) entry which is preliminary data.</text>
</comment>
<feature type="compositionally biased region" description="Basic and acidic residues" evidence="1">
    <location>
        <begin position="102"/>
        <end position="111"/>
    </location>
</feature>
<organism evidence="2 3">
    <name type="scientific">Pararge aegeria aegeria</name>
    <dbReference type="NCBI Taxonomy" id="348720"/>
    <lineage>
        <taxon>Eukaryota</taxon>
        <taxon>Metazoa</taxon>
        <taxon>Ecdysozoa</taxon>
        <taxon>Arthropoda</taxon>
        <taxon>Hexapoda</taxon>
        <taxon>Insecta</taxon>
        <taxon>Pterygota</taxon>
        <taxon>Neoptera</taxon>
        <taxon>Endopterygota</taxon>
        <taxon>Lepidoptera</taxon>
        <taxon>Glossata</taxon>
        <taxon>Ditrysia</taxon>
        <taxon>Papilionoidea</taxon>
        <taxon>Nymphalidae</taxon>
        <taxon>Satyrinae</taxon>
        <taxon>Satyrini</taxon>
        <taxon>Parargina</taxon>
        <taxon>Pararge</taxon>
    </lineage>
</organism>
<evidence type="ECO:0000313" key="3">
    <source>
        <dbReference type="Proteomes" id="UP000838756"/>
    </source>
</evidence>
<protein>
    <submittedName>
        <fullName evidence="2">Jg12518 protein</fullName>
    </submittedName>
</protein>
<dbReference type="AlphaFoldDB" id="A0A8S4R724"/>
<dbReference type="Proteomes" id="UP000838756">
    <property type="component" value="Unassembled WGS sequence"/>
</dbReference>
<keyword evidence="3" id="KW-1185">Reference proteome</keyword>
<name>A0A8S4R724_9NEOP</name>
<accession>A0A8S4R724</accession>